<dbReference type="AlphaFoldDB" id="A0A6A5XAM8"/>
<organism evidence="4 5">
    <name type="scientific">Aaosphaeria arxii CBS 175.79</name>
    <dbReference type="NCBI Taxonomy" id="1450172"/>
    <lineage>
        <taxon>Eukaryota</taxon>
        <taxon>Fungi</taxon>
        <taxon>Dikarya</taxon>
        <taxon>Ascomycota</taxon>
        <taxon>Pezizomycotina</taxon>
        <taxon>Dothideomycetes</taxon>
        <taxon>Pleosporomycetidae</taxon>
        <taxon>Pleosporales</taxon>
        <taxon>Pleosporales incertae sedis</taxon>
        <taxon>Aaosphaeria</taxon>
    </lineage>
</organism>
<dbReference type="PANTHER" id="PTHR19237">
    <property type="entry name" value="NUCLEOBINDIN"/>
    <property type="match status" value="1"/>
</dbReference>
<reference evidence="4" key="1">
    <citation type="journal article" date="2020" name="Stud. Mycol.">
        <title>101 Dothideomycetes genomes: a test case for predicting lifestyles and emergence of pathogens.</title>
        <authorList>
            <person name="Haridas S."/>
            <person name="Albert R."/>
            <person name="Binder M."/>
            <person name="Bloem J."/>
            <person name="Labutti K."/>
            <person name="Salamov A."/>
            <person name="Andreopoulos B."/>
            <person name="Baker S."/>
            <person name="Barry K."/>
            <person name="Bills G."/>
            <person name="Bluhm B."/>
            <person name="Cannon C."/>
            <person name="Castanera R."/>
            <person name="Culley D."/>
            <person name="Daum C."/>
            <person name="Ezra D."/>
            <person name="Gonzalez J."/>
            <person name="Henrissat B."/>
            <person name="Kuo A."/>
            <person name="Liang C."/>
            <person name="Lipzen A."/>
            <person name="Lutzoni F."/>
            <person name="Magnuson J."/>
            <person name="Mondo S."/>
            <person name="Nolan M."/>
            <person name="Ohm R."/>
            <person name="Pangilinan J."/>
            <person name="Park H.-J."/>
            <person name="Ramirez L."/>
            <person name="Alfaro M."/>
            <person name="Sun H."/>
            <person name="Tritt A."/>
            <person name="Yoshinaga Y."/>
            <person name="Zwiers L.-H."/>
            <person name="Turgeon B."/>
            <person name="Goodwin S."/>
            <person name="Spatafora J."/>
            <person name="Crous P."/>
            <person name="Grigoriev I."/>
        </authorList>
    </citation>
    <scope>NUCLEOTIDE SEQUENCE</scope>
    <source>
        <strain evidence="4">CBS 175.79</strain>
    </source>
</reference>
<dbReference type="SUPFAM" id="SSF47473">
    <property type="entry name" value="EF-hand"/>
    <property type="match status" value="1"/>
</dbReference>
<keyword evidence="5" id="KW-1185">Reference proteome</keyword>
<evidence type="ECO:0000313" key="5">
    <source>
        <dbReference type="Proteomes" id="UP000799778"/>
    </source>
</evidence>
<keyword evidence="1 3" id="KW-0732">Signal</keyword>
<name>A0A6A5XAM8_9PLEO</name>
<dbReference type="GeneID" id="54291930"/>
<dbReference type="InterPro" id="IPR011992">
    <property type="entry name" value="EF-hand-dom_pair"/>
</dbReference>
<dbReference type="EMBL" id="ML978077">
    <property type="protein sequence ID" value="KAF2009963.1"/>
    <property type="molecule type" value="Genomic_DNA"/>
</dbReference>
<accession>A0A6A5XAM8</accession>
<dbReference type="GO" id="GO:0005793">
    <property type="term" value="C:endoplasmic reticulum-Golgi intermediate compartment"/>
    <property type="evidence" value="ECO:0007669"/>
    <property type="project" value="TreeGrafter"/>
</dbReference>
<dbReference type="InterPro" id="IPR018247">
    <property type="entry name" value="EF_Hand_1_Ca_BS"/>
</dbReference>
<sequence>MSRLLRIPLGVLVVLSCALNASAHGGGAHEQIVLDDNADWATKHMAEEHHISTFDALSFFRLHDYDSTGVWTTEDIRRTYGLRDPSSAHISELKKQGVVDTVLGIYDANKDGEITSEEFVSKWDAGEKLPDFGMGPGHHGDDEYEYEIHHWEKYHSGDDVKEEDLNHPEDIEHFAKHDEMDRRREEWEKMEWKGVVERNIPAKFRIN</sequence>
<evidence type="ECO:0000256" key="1">
    <source>
        <dbReference type="ARBA" id="ARBA00022729"/>
    </source>
</evidence>
<feature type="chain" id="PRO_5025594579" evidence="3">
    <location>
        <begin position="24"/>
        <end position="207"/>
    </location>
</feature>
<dbReference type="RefSeq" id="XP_033378302.1">
    <property type="nucleotide sequence ID" value="XM_033534533.1"/>
</dbReference>
<keyword evidence="2" id="KW-0106">Calcium</keyword>
<feature type="signal peptide" evidence="3">
    <location>
        <begin position="1"/>
        <end position="23"/>
    </location>
</feature>
<dbReference type="Gene3D" id="1.10.238.10">
    <property type="entry name" value="EF-hand"/>
    <property type="match status" value="1"/>
</dbReference>
<evidence type="ECO:0000256" key="3">
    <source>
        <dbReference type="SAM" id="SignalP"/>
    </source>
</evidence>
<dbReference type="PROSITE" id="PS00018">
    <property type="entry name" value="EF_HAND_1"/>
    <property type="match status" value="1"/>
</dbReference>
<dbReference type="OrthoDB" id="289247at2759"/>
<gene>
    <name evidence="4" type="ORF">BU24DRAFT_68266</name>
</gene>
<dbReference type="GO" id="GO:0005509">
    <property type="term" value="F:calcium ion binding"/>
    <property type="evidence" value="ECO:0007669"/>
    <property type="project" value="TreeGrafter"/>
</dbReference>
<dbReference type="InterPro" id="IPR040250">
    <property type="entry name" value="Nucleobindin"/>
</dbReference>
<protein>
    <submittedName>
        <fullName evidence="4">Secretory pathway protein-like protein Ssp120</fullName>
    </submittedName>
</protein>
<proteinExistence type="predicted"/>
<dbReference type="PANTHER" id="PTHR19237:SF20">
    <property type="entry name" value="NUCLEOBINDIN 1"/>
    <property type="match status" value="1"/>
</dbReference>
<dbReference type="Proteomes" id="UP000799778">
    <property type="component" value="Unassembled WGS sequence"/>
</dbReference>
<evidence type="ECO:0000256" key="2">
    <source>
        <dbReference type="ARBA" id="ARBA00022837"/>
    </source>
</evidence>
<dbReference type="PROSITE" id="PS51257">
    <property type="entry name" value="PROKAR_LIPOPROTEIN"/>
    <property type="match status" value="1"/>
</dbReference>
<evidence type="ECO:0000313" key="4">
    <source>
        <dbReference type="EMBL" id="KAF2009963.1"/>
    </source>
</evidence>